<organism evidence="1 2">
    <name type="scientific">Rhizobium leucaenae</name>
    <dbReference type="NCBI Taxonomy" id="29450"/>
    <lineage>
        <taxon>Bacteria</taxon>
        <taxon>Pseudomonadati</taxon>
        <taxon>Pseudomonadota</taxon>
        <taxon>Alphaproteobacteria</taxon>
        <taxon>Hyphomicrobiales</taxon>
        <taxon>Rhizobiaceae</taxon>
        <taxon>Rhizobium/Agrobacterium group</taxon>
        <taxon>Rhizobium</taxon>
    </lineage>
</organism>
<dbReference type="Proteomes" id="UP000543836">
    <property type="component" value="Unassembled WGS sequence"/>
</dbReference>
<accession>A0A7W7A0V6</accession>
<proteinExistence type="predicted"/>
<dbReference type="AlphaFoldDB" id="A0A7W7A0V6"/>
<gene>
    <name evidence="1" type="ORF">GGE60_005855</name>
</gene>
<name>A0A7W7A0V6_9HYPH</name>
<evidence type="ECO:0000313" key="2">
    <source>
        <dbReference type="Proteomes" id="UP000543836"/>
    </source>
</evidence>
<sequence>MRSNAAWRLDPFVWAKRQAATKMLDQQTECIAEALLRAGVNVTLDGDLTMIGAVTGVVEHQRVYRAVRFLPTVAGRDRRPIVNGLKLFISGHPNSRYFRYAVMTCAEPVPVGGDLRSVIRALSRRISKWAYEARKKYHVEALYRGIEFTRATAAERDAEAHARGQASDLSERCVFR</sequence>
<keyword evidence="2" id="KW-1185">Reference proteome</keyword>
<reference evidence="1 2" key="1">
    <citation type="submission" date="2020-08" db="EMBL/GenBank/DDBJ databases">
        <title>Genomic Encyclopedia of Type Strains, Phase IV (KMG-V): Genome sequencing to study the core and pangenomes of soil and plant-associated prokaryotes.</title>
        <authorList>
            <person name="Whitman W."/>
        </authorList>
    </citation>
    <scope>NUCLEOTIDE SEQUENCE [LARGE SCALE GENOMIC DNA]</scope>
    <source>
        <strain evidence="1 2">SEMIA 492</strain>
    </source>
</reference>
<protein>
    <submittedName>
        <fullName evidence="1">Uncharacterized protein</fullName>
    </submittedName>
</protein>
<dbReference type="RefSeq" id="WP_154668702.1">
    <property type="nucleotide sequence ID" value="NZ_JACIIG010000034.1"/>
</dbReference>
<comment type="caution">
    <text evidence="1">The sequence shown here is derived from an EMBL/GenBank/DDBJ whole genome shotgun (WGS) entry which is preliminary data.</text>
</comment>
<dbReference type="EMBL" id="JACIIG010000034">
    <property type="protein sequence ID" value="MBB4571690.1"/>
    <property type="molecule type" value="Genomic_DNA"/>
</dbReference>
<evidence type="ECO:0000313" key="1">
    <source>
        <dbReference type="EMBL" id="MBB4571690.1"/>
    </source>
</evidence>